<dbReference type="SUPFAM" id="SSF160537">
    <property type="entry name" value="SpoVG-like"/>
    <property type="match status" value="1"/>
</dbReference>
<comment type="caution">
    <text evidence="4">The sequence shown here is derived from an EMBL/GenBank/DDBJ whole genome shotgun (WGS) entry which is preliminary data.</text>
</comment>
<dbReference type="InterPro" id="IPR007170">
    <property type="entry name" value="SpoVG"/>
</dbReference>
<dbReference type="AlphaFoldDB" id="A0A9D1TIJ5"/>
<dbReference type="PANTHER" id="PTHR38429:SF1">
    <property type="entry name" value="SEPTATION PROTEIN SPOVG-RELATED"/>
    <property type="match status" value="1"/>
</dbReference>
<organism evidence="4 5">
    <name type="scientific">Candidatus Butyricicoccus avistercoris</name>
    <dbReference type="NCBI Taxonomy" id="2838518"/>
    <lineage>
        <taxon>Bacteria</taxon>
        <taxon>Bacillati</taxon>
        <taxon>Bacillota</taxon>
        <taxon>Clostridia</taxon>
        <taxon>Eubacteriales</taxon>
        <taxon>Butyricicoccaceae</taxon>
        <taxon>Butyricicoccus</taxon>
    </lineage>
</organism>
<keyword evidence="3" id="KW-0131">Cell cycle</keyword>
<dbReference type="PANTHER" id="PTHR38429">
    <property type="entry name" value="SEPTATION PROTEIN SPOVG-RELATED"/>
    <property type="match status" value="1"/>
</dbReference>
<name>A0A9D1TIJ5_9FIRM</name>
<keyword evidence="2" id="KW-0717">Septation</keyword>
<reference evidence="4" key="1">
    <citation type="journal article" date="2021" name="PeerJ">
        <title>Extensive microbial diversity within the chicken gut microbiome revealed by metagenomics and culture.</title>
        <authorList>
            <person name="Gilroy R."/>
            <person name="Ravi A."/>
            <person name="Getino M."/>
            <person name="Pursley I."/>
            <person name="Horton D.L."/>
            <person name="Alikhan N.F."/>
            <person name="Baker D."/>
            <person name="Gharbi K."/>
            <person name="Hall N."/>
            <person name="Watson M."/>
            <person name="Adriaenssens E.M."/>
            <person name="Foster-Nyarko E."/>
            <person name="Jarju S."/>
            <person name="Secka A."/>
            <person name="Antonio M."/>
            <person name="Oren A."/>
            <person name="Chaudhuri R.R."/>
            <person name="La Ragione R."/>
            <person name="Hildebrand F."/>
            <person name="Pallen M.J."/>
        </authorList>
    </citation>
    <scope>NUCLEOTIDE SEQUENCE</scope>
    <source>
        <strain evidence="4">CHK193-4272</strain>
    </source>
</reference>
<reference evidence="4" key="2">
    <citation type="submission" date="2021-04" db="EMBL/GenBank/DDBJ databases">
        <authorList>
            <person name="Gilroy R."/>
        </authorList>
    </citation>
    <scope>NUCLEOTIDE SEQUENCE</scope>
    <source>
        <strain evidence="4">CHK193-4272</strain>
    </source>
</reference>
<dbReference type="Gene3D" id="3.30.1120.40">
    <property type="entry name" value="Stage V sporulation protein G"/>
    <property type="match status" value="1"/>
</dbReference>
<dbReference type="Pfam" id="PF04026">
    <property type="entry name" value="SpoVG"/>
    <property type="match status" value="1"/>
</dbReference>
<proteinExistence type="predicted"/>
<dbReference type="InterPro" id="IPR036751">
    <property type="entry name" value="SpoVG_sf"/>
</dbReference>
<evidence type="ECO:0000313" key="5">
    <source>
        <dbReference type="Proteomes" id="UP000886808"/>
    </source>
</evidence>
<dbReference type="NCBIfam" id="NF009749">
    <property type="entry name" value="PRK13259.1"/>
    <property type="match status" value="1"/>
</dbReference>
<evidence type="ECO:0000256" key="3">
    <source>
        <dbReference type="ARBA" id="ARBA00023306"/>
    </source>
</evidence>
<protein>
    <submittedName>
        <fullName evidence="4">Septation regulator SpoVG</fullName>
    </submittedName>
</protein>
<evidence type="ECO:0000256" key="1">
    <source>
        <dbReference type="ARBA" id="ARBA00022618"/>
    </source>
</evidence>
<dbReference type="EMBL" id="DXIE01000049">
    <property type="protein sequence ID" value="HIV62923.1"/>
    <property type="molecule type" value="Genomic_DNA"/>
</dbReference>
<gene>
    <name evidence="4" type="primary">spoVG</name>
    <name evidence="4" type="ORF">H9746_08820</name>
</gene>
<accession>A0A9D1TIJ5</accession>
<evidence type="ECO:0000256" key="2">
    <source>
        <dbReference type="ARBA" id="ARBA00023210"/>
    </source>
</evidence>
<dbReference type="Proteomes" id="UP000886808">
    <property type="component" value="Unassembled WGS sequence"/>
</dbReference>
<sequence>MEITDIKFRHFHTDGKLKALVSLTFDNCFAVHDIKIIEGNDRLFLAMPSRLMPDGKYRDIVHPVGQKMREYLENVVLDEYKNI</sequence>
<dbReference type="GO" id="GO:0000917">
    <property type="term" value="P:division septum assembly"/>
    <property type="evidence" value="ECO:0007669"/>
    <property type="project" value="UniProtKB-KW"/>
</dbReference>
<evidence type="ECO:0000313" key="4">
    <source>
        <dbReference type="EMBL" id="HIV62923.1"/>
    </source>
</evidence>
<dbReference type="GO" id="GO:0030435">
    <property type="term" value="P:sporulation resulting in formation of a cellular spore"/>
    <property type="evidence" value="ECO:0007669"/>
    <property type="project" value="InterPro"/>
</dbReference>
<keyword evidence="1" id="KW-0132">Cell division</keyword>